<dbReference type="InterPro" id="IPR050975">
    <property type="entry name" value="Sleep_regulator"/>
</dbReference>
<dbReference type="InterPro" id="IPR045860">
    <property type="entry name" value="Snake_toxin-like_sf"/>
</dbReference>
<name>A0A4Q8K274_9ARAC</name>
<sequence length="138" mass="15578">MTSQLKVIFAAALLAAVVGTGAAIQCYQCKSNENLDCSEIFDQLDSNTYPKSCDNIFEARYCVKATGMYEGEIGTKRFCSSRDHGNYCEYIRRPGDDREYRSCVYTCSRDGCNDTASVCPDCWIVGIALLYHWYKTTY</sequence>
<evidence type="ECO:0000256" key="1">
    <source>
        <dbReference type="ARBA" id="ARBA00022729"/>
    </source>
</evidence>
<reference evidence="5" key="1">
    <citation type="submission" date="2017-05" db="EMBL/GenBank/DDBJ databases">
        <authorList>
            <person name="QRISCLOUD D."/>
        </authorList>
    </citation>
    <scope>NUCLEOTIDE SEQUENCE</scope>
</reference>
<protein>
    <submittedName>
        <fullName evidence="5">U20-Liphistoxin-Lsp1a_1</fullName>
    </submittedName>
    <submittedName>
        <fullName evidence="4">U21-Liphistoxin-Lsp1a_1</fullName>
    </submittedName>
</protein>
<feature type="signal peptide" evidence="3">
    <location>
        <begin position="1"/>
        <end position="23"/>
    </location>
</feature>
<proteinExistence type="predicted"/>
<reference evidence="5" key="2">
    <citation type="submission" date="2019-05" db="EMBL/GenBank/DDBJ databases">
        <title>Unravelling the molecular evolution of spider venoms.</title>
        <authorList>
            <person name="Pineda S."/>
        </authorList>
    </citation>
    <scope>NUCLEOTIDE SEQUENCE</scope>
</reference>
<dbReference type="GO" id="GO:0030431">
    <property type="term" value="P:sleep"/>
    <property type="evidence" value="ECO:0007669"/>
    <property type="project" value="InterPro"/>
</dbReference>
<dbReference type="GO" id="GO:0032222">
    <property type="term" value="P:regulation of synaptic transmission, cholinergic"/>
    <property type="evidence" value="ECO:0007669"/>
    <property type="project" value="InterPro"/>
</dbReference>
<organism evidence="5">
    <name type="scientific">Liphistius sp. SGP-2016</name>
    <dbReference type="NCBI Taxonomy" id="1905180"/>
    <lineage>
        <taxon>Eukaryota</taxon>
        <taxon>Metazoa</taxon>
        <taxon>Ecdysozoa</taxon>
        <taxon>Arthropoda</taxon>
        <taxon>Chelicerata</taxon>
        <taxon>Arachnida</taxon>
        <taxon>Araneae</taxon>
        <taxon>Mesothelae</taxon>
        <taxon>Liphistiidae</taxon>
        <taxon>Liphistius</taxon>
    </lineage>
</organism>
<feature type="chain" id="PRO_5033444254" evidence="3">
    <location>
        <begin position="24"/>
        <end position="138"/>
    </location>
</feature>
<dbReference type="InterPro" id="IPR031424">
    <property type="entry name" value="QVR-like"/>
</dbReference>
<keyword evidence="2" id="KW-0325">Glycoprotein</keyword>
<dbReference type="EMBL" id="HAHK01000091">
    <property type="protein sequence ID" value="SNX33526.1"/>
    <property type="molecule type" value="Transcribed_RNA"/>
</dbReference>
<evidence type="ECO:0000256" key="2">
    <source>
        <dbReference type="ARBA" id="ARBA00023180"/>
    </source>
</evidence>
<keyword evidence="1 3" id="KW-0732">Signal</keyword>
<dbReference type="SUPFAM" id="SSF57302">
    <property type="entry name" value="Snake toxin-like"/>
    <property type="match status" value="1"/>
</dbReference>
<evidence type="ECO:0000313" key="4">
    <source>
        <dbReference type="EMBL" id="SNX32997.1"/>
    </source>
</evidence>
<dbReference type="PANTHER" id="PTHR33562:SF18">
    <property type="entry name" value="BOUDIN-RELATED"/>
    <property type="match status" value="1"/>
</dbReference>
<dbReference type="EMBL" id="HAHL01000081">
    <property type="protein sequence ID" value="SNX33417.1"/>
    <property type="molecule type" value="Transcribed_RNA"/>
</dbReference>
<dbReference type="Pfam" id="PF17064">
    <property type="entry name" value="QVR"/>
    <property type="match status" value="1"/>
</dbReference>
<accession>A0A4Q8K274</accession>
<dbReference type="EMBL" id="HAHK01000112">
    <property type="protein sequence ID" value="SNX33704.1"/>
    <property type="molecule type" value="Transcribed_RNA"/>
</dbReference>
<dbReference type="CDD" id="cd23590">
    <property type="entry name" value="TFP_LU_ECD_Bou"/>
    <property type="match status" value="1"/>
</dbReference>
<dbReference type="PANTHER" id="PTHR33562">
    <property type="entry name" value="ATILLA, ISOFORM B-RELATED-RELATED"/>
    <property type="match status" value="1"/>
</dbReference>
<dbReference type="EMBL" id="HAHL01000037">
    <property type="protein sequence ID" value="SNX32997.1"/>
    <property type="molecule type" value="Transcribed_RNA"/>
</dbReference>
<evidence type="ECO:0000313" key="5">
    <source>
        <dbReference type="EMBL" id="SNX33526.1"/>
    </source>
</evidence>
<dbReference type="AlphaFoldDB" id="A0A4Q8K274"/>
<evidence type="ECO:0000256" key="3">
    <source>
        <dbReference type="SAM" id="SignalP"/>
    </source>
</evidence>